<evidence type="ECO:0000313" key="3">
    <source>
        <dbReference type="EnsemblMetazoa" id="HelroP166152"/>
    </source>
</evidence>
<dbReference type="EMBL" id="KB097753">
    <property type="protein sequence ID" value="ESN90482.1"/>
    <property type="molecule type" value="Genomic_DNA"/>
</dbReference>
<proteinExistence type="predicted"/>
<dbReference type="AlphaFoldDB" id="T1EXU6"/>
<protein>
    <submittedName>
        <fullName evidence="2 3">Uncharacterized protein</fullName>
    </submittedName>
</protein>
<dbReference type="Proteomes" id="UP000015101">
    <property type="component" value="Unassembled WGS sequence"/>
</dbReference>
<feature type="transmembrane region" description="Helical" evidence="1">
    <location>
        <begin position="42"/>
        <end position="69"/>
    </location>
</feature>
<dbReference type="InParanoid" id="T1EXU6"/>
<keyword evidence="1" id="KW-1133">Transmembrane helix</keyword>
<reference evidence="2 4" key="2">
    <citation type="journal article" date="2013" name="Nature">
        <title>Insights into bilaterian evolution from three spiralian genomes.</title>
        <authorList>
            <person name="Simakov O."/>
            <person name="Marletaz F."/>
            <person name="Cho S.J."/>
            <person name="Edsinger-Gonzales E."/>
            <person name="Havlak P."/>
            <person name="Hellsten U."/>
            <person name="Kuo D.H."/>
            <person name="Larsson T."/>
            <person name="Lv J."/>
            <person name="Arendt D."/>
            <person name="Savage R."/>
            <person name="Osoegawa K."/>
            <person name="de Jong P."/>
            <person name="Grimwood J."/>
            <person name="Chapman J.A."/>
            <person name="Shapiro H."/>
            <person name="Aerts A."/>
            <person name="Otillar R.P."/>
            <person name="Terry A.Y."/>
            <person name="Boore J.L."/>
            <person name="Grigoriev I.V."/>
            <person name="Lindberg D.R."/>
            <person name="Seaver E.C."/>
            <person name="Weisblat D.A."/>
            <person name="Putnam N.H."/>
            <person name="Rokhsar D.S."/>
        </authorList>
    </citation>
    <scope>NUCLEOTIDE SEQUENCE</scope>
</reference>
<dbReference type="CTD" id="20201396"/>
<evidence type="ECO:0000256" key="1">
    <source>
        <dbReference type="SAM" id="Phobius"/>
    </source>
</evidence>
<evidence type="ECO:0000313" key="2">
    <source>
        <dbReference type="EMBL" id="ESN90482.1"/>
    </source>
</evidence>
<dbReference type="EMBL" id="AMQM01002266">
    <property type="status" value="NOT_ANNOTATED_CDS"/>
    <property type="molecule type" value="Genomic_DNA"/>
</dbReference>
<evidence type="ECO:0000313" key="4">
    <source>
        <dbReference type="Proteomes" id="UP000015101"/>
    </source>
</evidence>
<dbReference type="EnsemblMetazoa" id="HelroT166152">
    <property type="protein sequence ID" value="HelroP166152"/>
    <property type="gene ID" value="HelroG166152"/>
</dbReference>
<dbReference type="HOGENOM" id="CLU_1620851_0_0_1"/>
<reference evidence="3" key="3">
    <citation type="submission" date="2015-06" db="UniProtKB">
        <authorList>
            <consortium name="EnsemblMetazoa"/>
        </authorList>
    </citation>
    <scope>IDENTIFICATION</scope>
</reference>
<accession>T1EXU6</accession>
<sequence>MVPVEFGKNPPTGLTGQKLMSLSLQLQNLQQILRSLSSKKPAIFMVWFSLMLLCIFNTLVLFMAVSFAFCLPLYPSFWNTIDLSKDILAPTYYTPPHKSRILLSMKDSSNLHQPKWSYEKTIHEMFNDLFPNEFIRHFTFEDRNTTLTINLANNGYSQIKELQS</sequence>
<organism evidence="3 4">
    <name type="scientific">Helobdella robusta</name>
    <name type="common">Californian leech</name>
    <dbReference type="NCBI Taxonomy" id="6412"/>
    <lineage>
        <taxon>Eukaryota</taxon>
        <taxon>Metazoa</taxon>
        <taxon>Spiralia</taxon>
        <taxon>Lophotrochozoa</taxon>
        <taxon>Annelida</taxon>
        <taxon>Clitellata</taxon>
        <taxon>Hirudinea</taxon>
        <taxon>Rhynchobdellida</taxon>
        <taxon>Glossiphoniidae</taxon>
        <taxon>Helobdella</taxon>
    </lineage>
</organism>
<dbReference type="KEGG" id="hro:HELRODRAFT_166152"/>
<reference evidence="4" key="1">
    <citation type="submission" date="2012-12" db="EMBL/GenBank/DDBJ databases">
        <authorList>
            <person name="Hellsten U."/>
            <person name="Grimwood J."/>
            <person name="Chapman J.A."/>
            <person name="Shapiro H."/>
            <person name="Aerts A."/>
            <person name="Otillar R.P."/>
            <person name="Terry A.Y."/>
            <person name="Boore J.L."/>
            <person name="Simakov O."/>
            <person name="Marletaz F."/>
            <person name="Cho S.-J."/>
            <person name="Edsinger-Gonzales E."/>
            <person name="Havlak P."/>
            <person name="Kuo D.-H."/>
            <person name="Larsson T."/>
            <person name="Lv J."/>
            <person name="Arendt D."/>
            <person name="Savage R."/>
            <person name="Osoegawa K."/>
            <person name="de Jong P."/>
            <person name="Lindberg D.R."/>
            <person name="Seaver E.C."/>
            <person name="Weisblat D.A."/>
            <person name="Putnam N.H."/>
            <person name="Grigoriev I.V."/>
            <person name="Rokhsar D.S."/>
        </authorList>
    </citation>
    <scope>NUCLEOTIDE SEQUENCE</scope>
</reference>
<dbReference type="RefSeq" id="XP_009031410.1">
    <property type="nucleotide sequence ID" value="XM_009033162.1"/>
</dbReference>
<keyword evidence="1" id="KW-0812">Transmembrane</keyword>
<dbReference type="GeneID" id="20201396"/>
<keyword evidence="4" id="KW-1185">Reference proteome</keyword>
<name>T1EXU6_HELRO</name>
<keyword evidence="1" id="KW-0472">Membrane</keyword>
<gene>
    <name evidence="3" type="primary">20201396</name>
    <name evidence="2" type="ORF">HELRODRAFT_166152</name>
</gene>